<evidence type="ECO:0000313" key="1">
    <source>
        <dbReference type="EMBL" id="MDM7548029.1"/>
    </source>
</evidence>
<comment type="caution">
    <text evidence="1">The sequence shown here is derived from an EMBL/GenBank/DDBJ whole genome shotgun (WGS) entry which is preliminary data.</text>
</comment>
<evidence type="ECO:0008006" key="3">
    <source>
        <dbReference type="Google" id="ProtNLM"/>
    </source>
</evidence>
<gene>
    <name evidence="1" type="ORF">QUD52_13665</name>
</gene>
<dbReference type="EMBL" id="JAUCAE010000070">
    <property type="protein sequence ID" value="MDM7548029.1"/>
    <property type="molecule type" value="Genomic_DNA"/>
</dbReference>
<reference evidence="1" key="1">
    <citation type="submission" date="2023-06" db="EMBL/GenBank/DDBJ databases">
        <title>Draft Genome Sequences of lactic acid bacteria strains isolated from fermented milk products.</title>
        <authorList>
            <person name="Elcheninov A.G."/>
            <person name="Klyukina A."/>
            <person name="Zayulina K.S."/>
            <person name="Gavirova L.A."/>
            <person name="Shcherbakova P.A."/>
            <person name="Shestakov A.I."/>
            <person name="Kublanov I.V."/>
            <person name="Kochetkova T.V."/>
        </authorList>
    </citation>
    <scope>NUCLEOTIDE SEQUENCE</scope>
    <source>
        <strain evidence="1">TOM.142</strain>
    </source>
</reference>
<sequence length="120" mass="13563">MDNKREALTVTMPVEDFDKLEKLALSAHTDKLSVEKLQEQINTAKKYIEESYKADKEDNKLLNLIIETVAKLKSDNETTKKYIEHVIGTIKHDGHLGTIQTDWILPDLEKALAAIGGEDD</sequence>
<accession>A0AAW7JAJ9</accession>
<name>A0AAW7JAJ9_9LACT</name>
<dbReference type="Proteomes" id="UP001240905">
    <property type="component" value="Unassembled WGS sequence"/>
</dbReference>
<dbReference type="AlphaFoldDB" id="A0AAW7JAJ9"/>
<dbReference type="RefSeq" id="WP_289448629.1">
    <property type="nucleotide sequence ID" value="NZ_JAUCAE010000070.1"/>
</dbReference>
<proteinExistence type="predicted"/>
<protein>
    <recommendedName>
        <fullName evidence="3">Phage protein</fullName>
    </recommendedName>
</protein>
<organism evidence="1 2">
    <name type="scientific">Lactococcus lactis</name>
    <dbReference type="NCBI Taxonomy" id="1358"/>
    <lineage>
        <taxon>Bacteria</taxon>
        <taxon>Bacillati</taxon>
        <taxon>Bacillota</taxon>
        <taxon>Bacilli</taxon>
        <taxon>Lactobacillales</taxon>
        <taxon>Streptococcaceae</taxon>
        <taxon>Lactococcus</taxon>
    </lineage>
</organism>
<evidence type="ECO:0000313" key="2">
    <source>
        <dbReference type="Proteomes" id="UP001240905"/>
    </source>
</evidence>